<evidence type="ECO:0000256" key="1">
    <source>
        <dbReference type="SAM" id="Phobius"/>
    </source>
</evidence>
<evidence type="ECO:0000313" key="2">
    <source>
        <dbReference type="EMBL" id="QGG94452.1"/>
    </source>
</evidence>
<proteinExistence type="predicted"/>
<keyword evidence="1" id="KW-0472">Membrane</keyword>
<accession>A0A5Q2RHT3</accession>
<dbReference type="AlphaFoldDB" id="A0A5Q2RHT3"/>
<sequence length="91" mass="9059">MRASTERVAPSRGGGIEVRWPLAAVVALVSVVTSPLTAIWFLLLGPLALVVGAAVAAATPARAGDVLGRSAAVAMGLLAGPLLYLGLAVTQ</sequence>
<organism evidence="2 3">
    <name type="scientific">Actinomarinicola tropica</name>
    <dbReference type="NCBI Taxonomy" id="2789776"/>
    <lineage>
        <taxon>Bacteria</taxon>
        <taxon>Bacillati</taxon>
        <taxon>Actinomycetota</taxon>
        <taxon>Acidimicrobiia</taxon>
        <taxon>Acidimicrobiales</taxon>
        <taxon>Iamiaceae</taxon>
        <taxon>Actinomarinicola</taxon>
    </lineage>
</organism>
<protein>
    <submittedName>
        <fullName evidence="2">Uncharacterized protein</fullName>
    </submittedName>
</protein>
<name>A0A5Q2RHT3_9ACTN</name>
<feature type="transmembrane region" description="Helical" evidence="1">
    <location>
        <begin position="71"/>
        <end position="89"/>
    </location>
</feature>
<keyword evidence="1" id="KW-0812">Transmembrane</keyword>
<keyword evidence="3" id="KW-1185">Reference proteome</keyword>
<dbReference type="Proteomes" id="UP000334019">
    <property type="component" value="Chromosome"/>
</dbReference>
<reference evidence="2 3" key="1">
    <citation type="submission" date="2019-11" db="EMBL/GenBank/DDBJ databases">
        <authorList>
            <person name="He Y."/>
        </authorList>
    </citation>
    <scope>NUCLEOTIDE SEQUENCE [LARGE SCALE GENOMIC DNA]</scope>
    <source>
        <strain evidence="2 3">SCSIO 58843</strain>
    </source>
</reference>
<dbReference type="KEGG" id="atq:GH723_04665"/>
<gene>
    <name evidence="2" type="ORF">GH723_04665</name>
</gene>
<evidence type="ECO:0000313" key="3">
    <source>
        <dbReference type="Proteomes" id="UP000334019"/>
    </source>
</evidence>
<keyword evidence="1" id="KW-1133">Transmembrane helix</keyword>
<dbReference type="EMBL" id="CP045851">
    <property type="protein sequence ID" value="QGG94452.1"/>
    <property type="molecule type" value="Genomic_DNA"/>
</dbReference>